<evidence type="ECO:0000256" key="1">
    <source>
        <dbReference type="SAM" id="MobiDB-lite"/>
    </source>
</evidence>
<proteinExistence type="predicted"/>
<name>A0A4C1U4P5_EUMVA</name>
<sequence length="98" mass="10759">MVSSNGRFPWLNRSATPARRRPARSPRRKVGGPFKSWRSGTHVAAATAAGRRARASAAAPPKLTHFREKPGAGSRRGRPAANYVPNKKKKLQQIRYSA</sequence>
<keyword evidence="3" id="KW-1185">Reference proteome</keyword>
<dbReference type="AlphaFoldDB" id="A0A4C1U4P5"/>
<evidence type="ECO:0000313" key="2">
    <source>
        <dbReference type="EMBL" id="GBP21220.1"/>
    </source>
</evidence>
<accession>A0A4C1U4P5</accession>
<feature type="region of interest" description="Disordered" evidence="1">
    <location>
        <begin position="1"/>
        <end position="98"/>
    </location>
</feature>
<evidence type="ECO:0000313" key="3">
    <source>
        <dbReference type="Proteomes" id="UP000299102"/>
    </source>
</evidence>
<feature type="compositionally biased region" description="Basic residues" evidence="1">
    <location>
        <begin position="18"/>
        <end position="30"/>
    </location>
</feature>
<organism evidence="2 3">
    <name type="scientific">Eumeta variegata</name>
    <name type="common">Bagworm moth</name>
    <name type="synonym">Eumeta japonica</name>
    <dbReference type="NCBI Taxonomy" id="151549"/>
    <lineage>
        <taxon>Eukaryota</taxon>
        <taxon>Metazoa</taxon>
        <taxon>Ecdysozoa</taxon>
        <taxon>Arthropoda</taxon>
        <taxon>Hexapoda</taxon>
        <taxon>Insecta</taxon>
        <taxon>Pterygota</taxon>
        <taxon>Neoptera</taxon>
        <taxon>Endopterygota</taxon>
        <taxon>Lepidoptera</taxon>
        <taxon>Glossata</taxon>
        <taxon>Ditrysia</taxon>
        <taxon>Tineoidea</taxon>
        <taxon>Psychidae</taxon>
        <taxon>Oiketicinae</taxon>
        <taxon>Eumeta</taxon>
    </lineage>
</organism>
<feature type="compositionally biased region" description="Low complexity" evidence="1">
    <location>
        <begin position="44"/>
        <end position="59"/>
    </location>
</feature>
<comment type="caution">
    <text evidence="2">The sequence shown here is derived from an EMBL/GenBank/DDBJ whole genome shotgun (WGS) entry which is preliminary data.</text>
</comment>
<gene>
    <name evidence="2" type="ORF">EVAR_84344_1</name>
</gene>
<dbReference type="Proteomes" id="UP000299102">
    <property type="component" value="Unassembled WGS sequence"/>
</dbReference>
<protein>
    <submittedName>
        <fullName evidence="2">Uncharacterized protein</fullName>
    </submittedName>
</protein>
<dbReference type="EMBL" id="BGZK01000126">
    <property type="protein sequence ID" value="GBP21220.1"/>
    <property type="molecule type" value="Genomic_DNA"/>
</dbReference>
<reference evidence="2 3" key="1">
    <citation type="journal article" date="2019" name="Commun. Biol.">
        <title>The bagworm genome reveals a unique fibroin gene that provides high tensile strength.</title>
        <authorList>
            <person name="Kono N."/>
            <person name="Nakamura H."/>
            <person name="Ohtoshi R."/>
            <person name="Tomita M."/>
            <person name="Numata K."/>
            <person name="Arakawa K."/>
        </authorList>
    </citation>
    <scope>NUCLEOTIDE SEQUENCE [LARGE SCALE GENOMIC DNA]</scope>
</reference>